<evidence type="ECO:0000259" key="6">
    <source>
        <dbReference type="Pfam" id="PF00155"/>
    </source>
</evidence>
<comment type="cofactor">
    <cofactor evidence="1">
        <name>pyridoxal 5'-phosphate</name>
        <dbReference type="ChEBI" id="CHEBI:597326"/>
    </cofactor>
</comment>
<evidence type="ECO:0000256" key="1">
    <source>
        <dbReference type="ARBA" id="ARBA00001933"/>
    </source>
</evidence>
<dbReference type="Proteomes" id="UP000235050">
    <property type="component" value="Unassembled WGS sequence"/>
</dbReference>
<dbReference type="EMBL" id="NMWU01000014">
    <property type="protein sequence ID" value="PLS31268.1"/>
    <property type="molecule type" value="Genomic_DNA"/>
</dbReference>
<dbReference type="Gene3D" id="3.40.640.10">
    <property type="entry name" value="Type I PLP-dependent aspartate aminotransferase-like (Major domain)"/>
    <property type="match status" value="1"/>
</dbReference>
<dbReference type="AlphaFoldDB" id="A0A2N5JAN7"/>
<keyword evidence="3" id="KW-0663">Pyridoxal phosphate</keyword>
<dbReference type="GO" id="GO:0047804">
    <property type="term" value="F:cysteine-S-conjugate beta-lyase activity"/>
    <property type="evidence" value="ECO:0007669"/>
    <property type="project" value="UniProtKB-EC"/>
</dbReference>
<keyword evidence="7" id="KW-0808">Transferase</keyword>
<dbReference type="GO" id="GO:0008483">
    <property type="term" value="F:transaminase activity"/>
    <property type="evidence" value="ECO:0007669"/>
    <property type="project" value="UniProtKB-KW"/>
</dbReference>
<dbReference type="PANTHER" id="PTHR43525:SF1">
    <property type="entry name" value="PROTEIN MALY"/>
    <property type="match status" value="1"/>
</dbReference>
<evidence type="ECO:0000313" key="8">
    <source>
        <dbReference type="Proteomes" id="UP000235050"/>
    </source>
</evidence>
<proteinExistence type="inferred from homology"/>
<dbReference type="InterPro" id="IPR015422">
    <property type="entry name" value="PyrdxlP-dep_Trfase_small"/>
</dbReference>
<gene>
    <name evidence="7" type="ORF">Uis1B_0904</name>
</gene>
<dbReference type="InterPro" id="IPR051798">
    <property type="entry name" value="Class-II_PLP-Dep_Aminotrans"/>
</dbReference>
<name>A0A2N5JAN7_9BIFI</name>
<dbReference type="Pfam" id="PF00155">
    <property type="entry name" value="Aminotran_1_2"/>
    <property type="match status" value="1"/>
</dbReference>
<keyword evidence="4" id="KW-0456">Lyase</keyword>
<evidence type="ECO:0000256" key="5">
    <source>
        <dbReference type="ARBA" id="ARBA00037974"/>
    </source>
</evidence>
<reference evidence="7 8" key="1">
    <citation type="submission" date="2017-07" db="EMBL/GenBank/DDBJ databases">
        <title>Bifidobacterium novel species.</title>
        <authorList>
            <person name="Lugli G.A."/>
            <person name="Milani C."/>
            <person name="Duranti S."/>
            <person name="Mangifesta M."/>
        </authorList>
    </citation>
    <scope>NUCLEOTIDE SEQUENCE [LARGE SCALE GENOMIC DNA]</scope>
    <source>
        <strain evidence="8">Uis1B</strain>
    </source>
</reference>
<evidence type="ECO:0000256" key="2">
    <source>
        <dbReference type="ARBA" id="ARBA00012224"/>
    </source>
</evidence>
<dbReference type="InterPro" id="IPR015424">
    <property type="entry name" value="PyrdxlP-dep_Trfase"/>
</dbReference>
<organism evidence="7 8">
    <name type="scientific">Bifidobacterium margollesii</name>
    <dbReference type="NCBI Taxonomy" id="2020964"/>
    <lineage>
        <taxon>Bacteria</taxon>
        <taxon>Bacillati</taxon>
        <taxon>Actinomycetota</taxon>
        <taxon>Actinomycetes</taxon>
        <taxon>Bifidobacteriales</taxon>
        <taxon>Bifidobacteriaceae</taxon>
        <taxon>Bifidobacterium</taxon>
    </lineage>
</organism>
<feature type="domain" description="Aminotransferase class I/classII large" evidence="6">
    <location>
        <begin position="27"/>
        <end position="376"/>
    </location>
</feature>
<evidence type="ECO:0000313" key="7">
    <source>
        <dbReference type="EMBL" id="PLS31268.1"/>
    </source>
</evidence>
<evidence type="ECO:0000256" key="4">
    <source>
        <dbReference type="ARBA" id="ARBA00023239"/>
    </source>
</evidence>
<dbReference type="Gene3D" id="3.90.1150.10">
    <property type="entry name" value="Aspartate Aminotransferase, domain 1"/>
    <property type="match status" value="1"/>
</dbReference>
<protein>
    <recommendedName>
        <fullName evidence="2">cysteine-S-conjugate beta-lyase</fullName>
        <ecNumber evidence="2">4.4.1.13</ecNumber>
    </recommendedName>
</protein>
<sequence>MSLLTAARYQNVHSIRWDEAINQCGDDVIALSVADMDFEAPKPIVDAVTQRASIGNYCYTYLDDDYYSSVIDWTKSRHNWEITPEEIVAVGRMVESTPAVLRETVGVGACVVVPYPAYSPTPAAIRAAGCHVIPWNLKLNGTRYEYDFESLEFLLEDADALVITNPHNPTGRVWSEDELRRIARIARERNVLVISDEFHMDLLHPGQRFHPYLSCIEPGDQAMSFIAPGKTFNIAGLETANIIVSDPDLREKVRKGIDDAGCHNPRFFAQAATVAGYRHCADWLDELLALVDHHTHLLDQALSDIDGAALIPPEGTYLAWIDLRNTGLNDEQLESRLHQQGLVLTPGVEFGNGGSGFMRMNLAVPTPLFEKALTRLAQAFA</sequence>
<dbReference type="PANTHER" id="PTHR43525">
    <property type="entry name" value="PROTEIN MALY"/>
    <property type="match status" value="1"/>
</dbReference>
<dbReference type="InterPro" id="IPR004839">
    <property type="entry name" value="Aminotransferase_I/II_large"/>
</dbReference>
<dbReference type="InterPro" id="IPR015421">
    <property type="entry name" value="PyrdxlP-dep_Trfase_major"/>
</dbReference>
<comment type="similarity">
    <text evidence="5">Belongs to the class-II pyridoxal-phosphate-dependent aminotransferase family. MalY/PatB cystathionine beta-lyase subfamily.</text>
</comment>
<dbReference type="EC" id="4.4.1.13" evidence="2"/>
<accession>A0A2N5JAN7</accession>
<dbReference type="SUPFAM" id="SSF53383">
    <property type="entry name" value="PLP-dependent transferases"/>
    <property type="match status" value="1"/>
</dbReference>
<keyword evidence="8" id="KW-1185">Reference proteome</keyword>
<keyword evidence="7" id="KW-0032">Aminotransferase</keyword>
<dbReference type="CDD" id="cd00609">
    <property type="entry name" value="AAT_like"/>
    <property type="match status" value="1"/>
</dbReference>
<comment type="caution">
    <text evidence="7">The sequence shown here is derived from an EMBL/GenBank/DDBJ whole genome shotgun (WGS) entry which is preliminary data.</text>
</comment>
<dbReference type="GO" id="GO:0030170">
    <property type="term" value="F:pyridoxal phosphate binding"/>
    <property type="evidence" value="ECO:0007669"/>
    <property type="project" value="InterPro"/>
</dbReference>
<evidence type="ECO:0000256" key="3">
    <source>
        <dbReference type="ARBA" id="ARBA00022898"/>
    </source>
</evidence>